<dbReference type="InterPro" id="IPR054539">
    <property type="entry name" value="Beta-prop_PDH"/>
</dbReference>
<dbReference type="Gene3D" id="2.120.10.30">
    <property type="entry name" value="TolB, C-terminal domain"/>
    <property type="match status" value="1"/>
</dbReference>
<gene>
    <name evidence="3" type="ORF">WPS_31880</name>
</gene>
<dbReference type="Proteomes" id="UP001317532">
    <property type="component" value="Chromosome"/>
</dbReference>
<reference evidence="3 4" key="1">
    <citation type="journal article" date="2022" name="ISME Commun">
        <title>Vulcanimicrobium alpinus gen. nov. sp. nov., the first cultivated representative of the candidate phylum 'Eremiobacterota', is a metabolically versatile aerobic anoxygenic phototroph.</title>
        <authorList>
            <person name="Yabe S."/>
            <person name="Muto K."/>
            <person name="Abe K."/>
            <person name="Yokota A."/>
            <person name="Staudigel H."/>
            <person name="Tebo B.M."/>
        </authorList>
    </citation>
    <scope>NUCLEOTIDE SEQUENCE [LARGE SCALE GENOMIC DNA]</scope>
    <source>
        <strain evidence="3 4">WC8-2</strain>
    </source>
</reference>
<dbReference type="AlphaFoldDB" id="A0AAN1Y0M1"/>
<feature type="chain" id="PRO_5042858358" evidence="1">
    <location>
        <begin position="23"/>
        <end position="378"/>
    </location>
</feature>
<dbReference type="InterPro" id="IPR011041">
    <property type="entry name" value="Quinoprot_gluc/sorb_DH_b-prop"/>
</dbReference>
<name>A0AAN1Y0M1_UNVUL</name>
<evidence type="ECO:0000313" key="4">
    <source>
        <dbReference type="Proteomes" id="UP001317532"/>
    </source>
</evidence>
<dbReference type="InterPro" id="IPR011042">
    <property type="entry name" value="6-blade_b-propeller_TolB-like"/>
</dbReference>
<dbReference type="SUPFAM" id="SSF50952">
    <property type="entry name" value="Soluble quinoprotein glucose dehydrogenase"/>
    <property type="match status" value="1"/>
</dbReference>
<keyword evidence="4" id="KW-1185">Reference proteome</keyword>
<dbReference type="EMBL" id="AP025523">
    <property type="protein sequence ID" value="BDE07912.1"/>
    <property type="molecule type" value="Genomic_DNA"/>
</dbReference>
<dbReference type="Pfam" id="PF22807">
    <property type="entry name" value="TrAA12"/>
    <property type="match status" value="2"/>
</dbReference>
<evidence type="ECO:0000259" key="2">
    <source>
        <dbReference type="Pfam" id="PF22807"/>
    </source>
</evidence>
<organism evidence="3 4">
    <name type="scientific">Vulcanimicrobium alpinum</name>
    <dbReference type="NCBI Taxonomy" id="3016050"/>
    <lineage>
        <taxon>Bacteria</taxon>
        <taxon>Bacillati</taxon>
        <taxon>Vulcanimicrobiota</taxon>
        <taxon>Vulcanimicrobiia</taxon>
        <taxon>Vulcanimicrobiales</taxon>
        <taxon>Vulcanimicrobiaceae</taxon>
        <taxon>Vulcanimicrobium</taxon>
    </lineage>
</organism>
<sequence>MLRAAALIAALVAGATVPAARAADPGPTVPAGFTIERIASLPGPRELAVTPNGDLLVGTSGASVAIVRDAQGNAQPPRAFASFDDRPVAGVALHGDTLFAGGQFGVYRLPYRAGEAAAGAAPEKIASVRTSGQSRDHTTTTVAFSEGVLYASVGSSCNACSPELDATRATIQAMRPDGSAMHPRAVDIRNAIALAVNGENGDLWAGVAGRDELDPGHPYEIFDDVSSHPGTPDYGWLTCYDGGKPIGGASCANVVVPRVVFPAYETPIAAAFYPLHPAGRFAFPQRYRGGAFVALHGSWHRPLVAPRVAFVPFRGSEPATHVDWNDPNAQWSEFLGGCQRPDESRVCRPSGVAVGADGSLFVSDDGAGAIYRIRPSTR</sequence>
<accession>A0AAN1Y0M1</accession>
<proteinExistence type="predicted"/>
<evidence type="ECO:0000256" key="1">
    <source>
        <dbReference type="SAM" id="SignalP"/>
    </source>
</evidence>
<dbReference type="KEGG" id="vab:WPS_31880"/>
<feature type="domain" description="Pyrroloquinoline quinone-dependent pyranose dehydrogenase beta-propeller" evidence="2">
    <location>
        <begin position="249"/>
        <end position="374"/>
    </location>
</feature>
<feature type="domain" description="Pyrroloquinoline quinone-dependent pyranose dehydrogenase beta-propeller" evidence="2">
    <location>
        <begin position="28"/>
        <end position="213"/>
    </location>
</feature>
<evidence type="ECO:0000313" key="3">
    <source>
        <dbReference type="EMBL" id="BDE07912.1"/>
    </source>
</evidence>
<feature type="signal peptide" evidence="1">
    <location>
        <begin position="1"/>
        <end position="22"/>
    </location>
</feature>
<protein>
    <submittedName>
        <fullName evidence="3">L-sorbosone dehydrogenase</fullName>
    </submittedName>
</protein>
<keyword evidence="1" id="KW-0732">Signal</keyword>